<dbReference type="Pfam" id="PF04657">
    <property type="entry name" value="DMT_YdcZ"/>
    <property type="match status" value="2"/>
</dbReference>
<evidence type="ECO:0000313" key="3">
    <source>
        <dbReference type="EMBL" id="MBB5849484.1"/>
    </source>
</evidence>
<feature type="transmembrane region" description="Helical" evidence="2">
    <location>
        <begin position="222"/>
        <end position="244"/>
    </location>
</feature>
<proteinExistence type="predicted"/>
<reference evidence="3 4" key="1">
    <citation type="submission" date="2020-08" db="EMBL/GenBank/DDBJ databases">
        <title>Sequencing the genomes of 1000 actinobacteria strains.</title>
        <authorList>
            <person name="Klenk H.-P."/>
        </authorList>
    </citation>
    <scope>NUCLEOTIDE SEQUENCE [LARGE SCALE GENOMIC DNA]</scope>
    <source>
        <strain evidence="3 4">DSM 17945</strain>
    </source>
</reference>
<dbReference type="Proteomes" id="UP000567246">
    <property type="component" value="Unassembled WGS sequence"/>
</dbReference>
<evidence type="ECO:0000313" key="4">
    <source>
        <dbReference type="Proteomes" id="UP000567246"/>
    </source>
</evidence>
<feature type="transmembrane region" description="Helical" evidence="2">
    <location>
        <begin position="105"/>
        <end position="121"/>
    </location>
</feature>
<evidence type="ECO:0000256" key="2">
    <source>
        <dbReference type="SAM" id="Phobius"/>
    </source>
</evidence>
<sequence length="351" mass="34524">MSPEPVRPPRADAPRPGEPARPGVPARAGAAGRGVLFLLAIAAGATIPVQARLNGGLAERAGDPTLAAVVSFTAGLLLIAAIALATPWGRRSLTAVRPALADGRVGWWYLLAGMVGGSMVLTQALTVGVIGVAVFTVAVVAGQLIGGMTVDRLGLTPAGVRTLTPRRIAGAVLALASVALVVGPQLADARGGPLWLLVALAPLAVGLATSGQQALNARQAAAYGSIVPVTLINFVAGASALAVVHLAAVAVRGGGGVLPGPAHWWLYLGGPLGCLFIAVSAYLVPRVGAFLALLGLVCGKLLGSLAVDALAPAGGAGVTALTLVGTAGALAAAVLAAGGSRRSGPRPQLSR</sequence>
<dbReference type="InterPro" id="IPR006750">
    <property type="entry name" value="YdcZ"/>
</dbReference>
<dbReference type="PANTHER" id="PTHR34821:SF2">
    <property type="entry name" value="INNER MEMBRANE PROTEIN YDCZ"/>
    <property type="match status" value="1"/>
</dbReference>
<feature type="transmembrane region" description="Helical" evidence="2">
    <location>
        <begin position="317"/>
        <end position="338"/>
    </location>
</feature>
<keyword evidence="4" id="KW-1185">Reference proteome</keyword>
<protein>
    <submittedName>
        <fullName evidence="3">Transporter family-2 protein</fullName>
    </submittedName>
</protein>
<keyword evidence="2" id="KW-1133">Transmembrane helix</keyword>
<comment type="caution">
    <text evidence="3">The sequence shown here is derived from an EMBL/GenBank/DDBJ whole genome shotgun (WGS) entry which is preliminary data.</text>
</comment>
<feature type="region of interest" description="Disordered" evidence="1">
    <location>
        <begin position="1"/>
        <end position="26"/>
    </location>
</feature>
<feature type="transmembrane region" description="Helical" evidence="2">
    <location>
        <begin position="168"/>
        <end position="187"/>
    </location>
</feature>
<organism evidence="3 4">
    <name type="scientific">Micrococcus endophyticus</name>
    <dbReference type="NCBI Taxonomy" id="455343"/>
    <lineage>
        <taxon>Bacteria</taxon>
        <taxon>Bacillati</taxon>
        <taxon>Actinomycetota</taxon>
        <taxon>Actinomycetes</taxon>
        <taxon>Micrococcales</taxon>
        <taxon>Micrococcaceae</taxon>
        <taxon>Micrococcus</taxon>
    </lineage>
</organism>
<dbReference type="RefSeq" id="WP_184173068.1">
    <property type="nucleotide sequence ID" value="NZ_BAABAG010000012.1"/>
</dbReference>
<evidence type="ECO:0000256" key="1">
    <source>
        <dbReference type="SAM" id="MobiDB-lite"/>
    </source>
</evidence>
<feature type="transmembrane region" description="Helical" evidence="2">
    <location>
        <begin position="264"/>
        <end position="284"/>
    </location>
</feature>
<dbReference type="EMBL" id="JACHMW010000001">
    <property type="protein sequence ID" value="MBB5849484.1"/>
    <property type="molecule type" value="Genomic_DNA"/>
</dbReference>
<accession>A0A7W9JKT0</accession>
<feature type="transmembrane region" description="Helical" evidence="2">
    <location>
        <begin position="35"/>
        <end position="53"/>
    </location>
</feature>
<gene>
    <name evidence="3" type="ORF">HDA33_002048</name>
</gene>
<dbReference type="PANTHER" id="PTHR34821">
    <property type="entry name" value="INNER MEMBRANE PROTEIN YDCZ"/>
    <property type="match status" value="1"/>
</dbReference>
<dbReference type="GO" id="GO:0005886">
    <property type="term" value="C:plasma membrane"/>
    <property type="evidence" value="ECO:0007669"/>
    <property type="project" value="TreeGrafter"/>
</dbReference>
<feature type="transmembrane region" description="Helical" evidence="2">
    <location>
        <begin position="291"/>
        <end position="311"/>
    </location>
</feature>
<keyword evidence="2" id="KW-0472">Membrane</keyword>
<feature type="transmembrane region" description="Helical" evidence="2">
    <location>
        <begin position="127"/>
        <end position="147"/>
    </location>
</feature>
<feature type="transmembrane region" description="Helical" evidence="2">
    <location>
        <begin position="193"/>
        <end position="210"/>
    </location>
</feature>
<keyword evidence="2" id="KW-0812">Transmembrane</keyword>
<dbReference type="AlphaFoldDB" id="A0A7W9JKT0"/>
<name>A0A7W9JKT0_9MICC</name>
<feature type="transmembrane region" description="Helical" evidence="2">
    <location>
        <begin position="65"/>
        <end position="85"/>
    </location>
</feature>